<dbReference type="FunFam" id="3.20.20.10:FF:000016">
    <property type="entry name" value="D-serine dehydratase"/>
    <property type="match status" value="1"/>
</dbReference>
<evidence type="ECO:0000259" key="14">
    <source>
        <dbReference type="SMART" id="SM01119"/>
    </source>
</evidence>
<dbReference type="SMART" id="SM01119">
    <property type="entry name" value="D-ser_dehydrat"/>
    <property type="match status" value="1"/>
</dbReference>
<dbReference type="PANTHER" id="PTHR28004">
    <property type="entry name" value="ZGC:162816-RELATED"/>
    <property type="match status" value="1"/>
</dbReference>
<dbReference type="EMBL" id="RWJN01000392">
    <property type="protein sequence ID" value="TCD62211.1"/>
    <property type="molecule type" value="Genomic_DNA"/>
</dbReference>
<evidence type="ECO:0000256" key="5">
    <source>
        <dbReference type="ARBA" id="ARBA00022723"/>
    </source>
</evidence>
<comment type="catalytic activity">
    <reaction evidence="9">
        <text>D-serine = pyruvate + NH4(+)</text>
        <dbReference type="Rhea" id="RHEA:13977"/>
        <dbReference type="ChEBI" id="CHEBI:15361"/>
        <dbReference type="ChEBI" id="CHEBI:28938"/>
        <dbReference type="ChEBI" id="CHEBI:35247"/>
        <dbReference type="EC" id="4.3.1.18"/>
    </reaction>
    <physiologicalReaction direction="left-to-right" evidence="9">
        <dbReference type="Rhea" id="RHEA:13978"/>
    </physiologicalReaction>
</comment>
<evidence type="ECO:0000256" key="8">
    <source>
        <dbReference type="ARBA" id="ARBA00023239"/>
    </source>
</evidence>
<organism evidence="15 16">
    <name type="scientific">Steccherinum ochraceum</name>
    <dbReference type="NCBI Taxonomy" id="92696"/>
    <lineage>
        <taxon>Eukaryota</taxon>
        <taxon>Fungi</taxon>
        <taxon>Dikarya</taxon>
        <taxon>Basidiomycota</taxon>
        <taxon>Agaricomycotina</taxon>
        <taxon>Agaricomycetes</taxon>
        <taxon>Polyporales</taxon>
        <taxon>Steccherinaceae</taxon>
        <taxon>Steccherinum</taxon>
    </lineage>
</organism>
<dbReference type="GO" id="GO:0046872">
    <property type="term" value="F:metal ion binding"/>
    <property type="evidence" value="ECO:0007669"/>
    <property type="project" value="UniProtKB-KW"/>
</dbReference>
<sequence length="436" mass="47313">MSAIVQTHTPIQFAGLPDKGALISEFKGRHVDTLRTPAAVIDRAVFARNCARMHDNAKAWDAKFRAHVKTHKTSEGVTLQLRTSSDETHAIVVSTLMEAHAVVRSGLVADKTVNDILYGLPVPVNKLEDLASLRDELAKYGGTIRILIDHPVQVEAIEKFEEGRTESKKWSAFMKVDSGGKRAGLEPSSPAFTELLDRALTSSHVTVYGFYCHAGQSYASSSPEEASSFLTIELESVNNAAKLAKSRIEELKLDASREAFILSVGSTPTAHAANLANKAKLASLLYGDLELHAGNYPLLDLQQLHTGLIERSNISQYVTATVISYYSGRGVQGRDEALCDAGAIAMSKDTGPSGTFGEVIGKPWKLGRVSQEHGILTADNLTKDESEDVKVGEIVHIIGQHACLTLAAYPWYYIVDSSTGANGDVVEDVWVPWKGW</sequence>
<comment type="cofactor">
    <cofactor evidence="2">
        <name>Zn(2+)</name>
        <dbReference type="ChEBI" id="CHEBI:29105"/>
    </cofactor>
</comment>
<evidence type="ECO:0000256" key="3">
    <source>
        <dbReference type="ARBA" id="ARBA00005323"/>
    </source>
</evidence>
<dbReference type="PANTHER" id="PTHR28004:SF2">
    <property type="entry name" value="D-SERINE DEHYDRATASE"/>
    <property type="match status" value="1"/>
</dbReference>
<dbReference type="Proteomes" id="UP000292702">
    <property type="component" value="Unassembled WGS sequence"/>
</dbReference>
<comment type="similarity">
    <text evidence="3">Belongs to the DSD1 family.</text>
</comment>
<proteinExistence type="inferred from homology"/>
<keyword evidence="7" id="KW-0663">Pyridoxal phosphate</keyword>
<keyword evidence="4" id="KW-0216">Detoxification</keyword>
<dbReference type="Gene3D" id="2.40.37.20">
    <property type="entry name" value="D-serine dehydratase-like domain"/>
    <property type="match status" value="1"/>
</dbReference>
<dbReference type="OrthoDB" id="20198at2759"/>
<dbReference type="Gene3D" id="3.20.20.10">
    <property type="entry name" value="Alanine racemase"/>
    <property type="match status" value="1"/>
</dbReference>
<evidence type="ECO:0000256" key="4">
    <source>
        <dbReference type="ARBA" id="ARBA00022575"/>
    </source>
</evidence>
<evidence type="ECO:0000313" key="15">
    <source>
        <dbReference type="EMBL" id="TCD62211.1"/>
    </source>
</evidence>
<dbReference type="EC" id="4.3.1.18" evidence="11"/>
<protein>
    <recommendedName>
        <fullName evidence="12">D-serine dehydratase</fullName>
        <ecNumber evidence="11">4.3.1.18</ecNumber>
    </recommendedName>
    <alternativeName>
        <fullName evidence="13">D-serine deaminase</fullName>
    </alternativeName>
</protein>
<keyword evidence="16" id="KW-1185">Reference proteome</keyword>
<dbReference type="InterPro" id="IPR029066">
    <property type="entry name" value="PLP-binding_barrel"/>
</dbReference>
<evidence type="ECO:0000256" key="2">
    <source>
        <dbReference type="ARBA" id="ARBA00001947"/>
    </source>
</evidence>
<dbReference type="AlphaFoldDB" id="A0A4R0R4I3"/>
<keyword evidence="6" id="KW-0862">Zinc</keyword>
<keyword evidence="5" id="KW-0479">Metal-binding</keyword>
<dbReference type="Pfam" id="PF14031">
    <property type="entry name" value="D-ser_dehydrat"/>
    <property type="match status" value="1"/>
</dbReference>
<comment type="function">
    <text evidence="10">Catalyzes the conversion of D-serine to pyruvate and ammonia. May play a role in D-serine detoxification.</text>
</comment>
<comment type="cofactor">
    <cofactor evidence="1">
        <name>pyridoxal 5'-phosphate</name>
        <dbReference type="ChEBI" id="CHEBI:597326"/>
    </cofactor>
</comment>
<name>A0A4R0R4I3_9APHY</name>
<dbReference type="GO" id="GO:0036088">
    <property type="term" value="P:D-serine catabolic process"/>
    <property type="evidence" value="ECO:0007669"/>
    <property type="project" value="TreeGrafter"/>
</dbReference>
<keyword evidence="8" id="KW-0456">Lyase</keyword>
<evidence type="ECO:0000256" key="1">
    <source>
        <dbReference type="ARBA" id="ARBA00001933"/>
    </source>
</evidence>
<comment type="caution">
    <text evidence="15">The sequence shown here is derived from an EMBL/GenBank/DDBJ whole genome shotgun (WGS) entry which is preliminary data.</text>
</comment>
<evidence type="ECO:0000256" key="10">
    <source>
        <dbReference type="ARBA" id="ARBA00055764"/>
    </source>
</evidence>
<evidence type="ECO:0000256" key="7">
    <source>
        <dbReference type="ARBA" id="ARBA00022898"/>
    </source>
</evidence>
<dbReference type="STRING" id="92696.A0A4R0R4I3"/>
<evidence type="ECO:0000256" key="6">
    <source>
        <dbReference type="ARBA" id="ARBA00022833"/>
    </source>
</evidence>
<reference evidence="15 16" key="1">
    <citation type="submission" date="2018-11" db="EMBL/GenBank/DDBJ databases">
        <title>Genome assembly of Steccherinum ochraceum LE-BIN_3174, the white-rot fungus of the Steccherinaceae family (The Residual Polyporoid clade, Polyporales, Basidiomycota).</title>
        <authorList>
            <person name="Fedorova T.V."/>
            <person name="Glazunova O.A."/>
            <person name="Landesman E.O."/>
            <person name="Moiseenko K.V."/>
            <person name="Psurtseva N.V."/>
            <person name="Savinova O.S."/>
            <person name="Shakhova N.V."/>
            <person name="Tyazhelova T.V."/>
            <person name="Vasina D.V."/>
        </authorList>
    </citation>
    <scope>NUCLEOTIDE SEQUENCE [LARGE SCALE GENOMIC DNA]</scope>
    <source>
        <strain evidence="15 16">LE-BIN_3174</strain>
    </source>
</reference>
<dbReference type="InterPro" id="IPR051466">
    <property type="entry name" value="D-amino_acid_metab_enzyme"/>
</dbReference>
<evidence type="ECO:0000256" key="9">
    <source>
        <dbReference type="ARBA" id="ARBA00051198"/>
    </source>
</evidence>
<dbReference type="Pfam" id="PF01168">
    <property type="entry name" value="Ala_racemase_N"/>
    <property type="match status" value="1"/>
</dbReference>
<dbReference type="GO" id="GO:0008721">
    <property type="term" value="F:D-serine ammonia-lyase activity"/>
    <property type="evidence" value="ECO:0007669"/>
    <property type="project" value="UniProtKB-EC"/>
</dbReference>
<accession>A0A4R0R4I3</accession>
<dbReference type="InterPro" id="IPR042208">
    <property type="entry name" value="D-ser_dehydrat-like_sf"/>
</dbReference>
<evidence type="ECO:0000256" key="13">
    <source>
        <dbReference type="ARBA" id="ARBA00075219"/>
    </source>
</evidence>
<feature type="domain" description="D-serine dehydratase-like" evidence="14">
    <location>
        <begin position="315"/>
        <end position="416"/>
    </location>
</feature>
<dbReference type="SUPFAM" id="SSF51419">
    <property type="entry name" value="PLP-binding barrel"/>
    <property type="match status" value="1"/>
</dbReference>
<evidence type="ECO:0000256" key="12">
    <source>
        <dbReference type="ARBA" id="ARBA00069616"/>
    </source>
</evidence>
<dbReference type="GO" id="GO:0009636">
    <property type="term" value="P:response to toxic substance"/>
    <property type="evidence" value="ECO:0007669"/>
    <property type="project" value="UniProtKB-KW"/>
</dbReference>
<dbReference type="InterPro" id="IPR026956">
    <property type="entry name" value="D-ser_dehydrat-like_dom"/>
</dbReference>
<gene>
    <name evidence="15" type="ORF">EIP91_007216</name>
</gene>
<dbReference type="InterPro" id="IPR001608">
    <property type="entry name" value="Ala_racemase_N"/>
</dbReference>
<evidence type="ECO:0000256" key="11">
    <source>
        <dbReference type="ARBA" id="ARBA00066349"/>
    </source>
</evidence>
<evidence type="ECO:0000313" key="16">
    <source>
        <dbReference type="Proteomes" id="UP000292702"/>
    </source>
</evidence>